<dbReference type="Pfam" id="PF02464">
    <property type="entry name" value="CinA"/>
    <property type="match status" value="1"/>
</dbReference>
<dbReference type="InterPro" id="IPR036653">
    <property type="entry name" value="CinA-like_C"/>
</dbReference>
<gene>
    <name evidence="2" type="primary">pncC</name>
    <name evidence="2" type="ORF">CNLFYP112_01044</name>
</gene>
<organism evidence="2">
    <name type="scientific">[Clostridium] nexile</name>
    <dbReference type="NCBI Taxonomy" id="29361"/>
    <lineage>
        <taxon>Bacteria</taxon>
        <taxon>Bacillati</taxon>
        <taxon>Bacillota</taxon>
        <taxon>Clostridia</taxon>
        <taxon>Lachnospirales</taxon>
        <taxon>Lachnospiraceae</taxon>
        <taxon>Tyzzerella</taxon>
    </lineage>
</organism>
<evidence type="ECO:0000259" key="1">
    <source>
        <dbReference type="Pfam" id="PF02464"/>
    </source>
</evidence>
<dbReference type="InterPro" id="IPR008136">
    <property type="entry name" value="CinA_C"/>
</dbReference>
<sequence>MLEEEIVKKLLEKQYTVTTAESCTGGLLAGRILNVPGASSVYNEGHITYSNEAKERLLGVSHETLVRYGAVSRQTAEEMARGAAKAAKAEIGLSTTGIAGPGGGTKEKPVGLIYVGCCIGTETHVKECRFHGTREENRNAAVEAALKLLAENL</sequence>
<reference evidence="2" key="1">
    <citation type="submission" date="2019-11" db="EMBL/GenBank/DDBJ databases">
        <authorList>
            <person name="Feng L."/>
        </authorList>
    </citation>
    <scope>NUCLEOTIDE SEQUENCE</scope>
    <source>
        <strain evidence="2">CnexileLFYP112</strain>
    </source>
</reference>
<feature type="domain" description="CinA C-terminal" evidence="1">
    <location>
        <begin position="2"/>
        <end position="152"/>
    </location>
</feature>
<dbReference type="SUPFAM" id="SSF142433">
    <property type="entry name" value="CinA-like"/>
    <property type="match status" value="1"/>
</dbReference>
<dbReference type="GO" id="GO:0019159">
    <property type="term" value="F:nicotinamide-nucleotide amidase activity"/>
    <property type="evidence" value="ECO:0007669"/>
    <property type="project" value="UniProtKB-EC"/>
</dbReference>
<dbReference type="Gene3D" id="3.90.950.20">
    <property type="entry name" value="CinA-like"/>
    <property type="match status" value="1"/>
</dbReference>
<dbReference type="NCBIfam" id="TIGR00199">
    <property type="entry name" value="PncC_domain"/>
    <property type="match status" value="1"/>
</dbReference>
<name>A0A6N2RX20_9FIRM</name>
<evidence type="ECO:0000313" key="2">
    <source>
        <dbReference type="EMBL" id="VYS85204.1"/>
    </source>
</evidence>
<proteinExistence type="predicted"/>
<dbReference type="EMBL" id="CACRTG010000002">
    <property type="protein sequence ID" value="VYS85204.1"/>
    <property type="molecule type" value="Genomic_DNA"/>
</dbReference>
<dbReference type="EC" id="3.5.1.42" evidence="2"/>
<protein>
    <submittedName>
        <fullName evidence="2">Nicotinamide-nucleotide amidohydrolase PncC</fullName>
        <ecNumber evidence="2">3.5.1.42</ecNumber>
    </submittedName>
</protein>
<keyword evidence="2" id="KW-0378">Hydrolase</keyword>
<accession>A0A6N2RX20</accession>
<dbReference type="AlphaFoldDB" id="A0A6N2RX20"/>